<proteinExistence type="predicted"/>
<dbReference type="KEGG" id="dae:Dtox_3917"/>
<dbReference type="InterPro" id="IPR024978">
    <property type="entry name" value="Homeodomain_phBC6A51-type"/>
</dbReference>
<evidence type="ECO:0000313" key="2">
    <source>
        <dbReference type="EMBL" id="ACV64610.1"/>
    </source>
</evidence>
<dbReference type="EMBL" id="CP001720">
    <property type="protein sequence ID" value="ACV64610.1"/>
    <property type="molecule type" value="Genomic_DNA"/>
</dbReference>
<gene>
    <name evidence="2" type="ordered locus">Dtox_3917</name>
</gene>
<sequence length="135" mass="15680">MMARRMDVLNAQQKRAAEILATNDYHQLSMGQVAEEVGISQATLYRWKNDKHFIRYQNEVAERWMEQFLAETYVHLKGMVRTGRSESAKVKAIELVLKNRGKLTDVQKVEATVEDRRSNAAIAEEIEELKKQLEE</sequence>
<dbReference type="Pfam" id="PF13022">
    <property type="entry name" value="HTH_Tnp_1_2"/>
    <property type="match status" value="1"/>
</dbReference>
<feature type="domain" description="Homeodomain phBC6A51-type" evidence="1">
    <location>
        <begin position="2"/>
        <end position="126"/>
    </location>
</feature>
<evidence type="ECO:0000313" key="3">
    <source>
        <dbReference type="Proteomes" id="UP000002217"/>
    </source>
</evidence>
<accession>C8VXY1</accession>
<dbReference type="InterPro" id="IPR009057">
    <property type="entry name" value="Homeodomain-like_sf"/>
</dbReference>
<organism evidence="2 3">
    <name type="scientific">Desulfofarcimen acetoxidans (strain ATCC 49208 / DSM 771 / KCTC 5769 / VKM B-1644 / 5575)</name>
    <name type="common">Desulfotomaculum acetoxidans</name>
    <dbReference type="NCBI Taxonomy" id="485916"/>
    <lineage>
        <taxon>Bacteria</taxon>
        <taxon>Bacillati</taxon>
        <taxon>Bacillota</taxon>
        <taxon>Clostridia</taxon>
        <taxon>Eubacteriales</taxon>
        <taxon>Peptococcaceae</taxon>
        <taxon>Desulfofarcimen</taxon>
    </lineage>
</organism>
<name>C8VXY1_DESAS</name>
<protein>
    <recommendedName>
        <fullName evidence="1">Homeodomain phBC6A51-type domain-containing protein</fullName>
    </recommendedName>
</protein>
<dbReference type="HOGENOM" id="CLU_148505_0_0_9"/>
<reference evidence="2 3" key="1">
    <citation type="journal article" date="2009" name="Stand. Genomic Sci.">
        <title>Complete genome sequence of Desulfotomaculum acetoxidans type strain (5575).</title>
        <authorList>
            <person name="Spring S."/>
            <person name="Lapidus A."/>
            <person name="Schroder M."/>
            <person name="Gleim D."/>
            <person name="Sims D."/>
            <person name="Meincke L."/>
            <person name="Glavina Del Rio T."/>
            <person name="Tice H."/>
            <person name="Copeland A."/>
            <person name="Cheng J.F."/>
            <person name="Lucas S."/>
            <person name="Chen F."/>
            <person name="Nolan M."/>
            <person name="Bruce D."/>
            <person name="Goodwin L."/>
            <person name="Pitluck S."/>
            <person name="Ivanova N."/>
            <person name="Mavromatis K."/>
            <person name="Mikhailova N."/>
            <person name="Pati A."/>
            <person name="Chen A."/>
            <person name="Palaniappan K."/>
            <person name="Land M."/>
            <person name="Hauser L."/>
            <person name="Chang Y.J."/>
            <person name="Jeffries C.D."/>
            <person name="Chain P."/>
            <person name="Saunders E."/>
            <person name="Brettin T."/>
            <person name="Detter J.C."/>
            <person name="Goker M."/>
            <person name="Bristow J."/>
            <person name="Eisen J.A."/>
            <person name="Markowitz V."/>
            <person name="Hugenholtz P."/>
            <person name="Kyrpides N.C."/>
            <person name="Klenk H.P."/>
            <person name="Han C."/>
        </authorList>
    </citation>
    <scope>NUCLEOTIDE SEQUENCE [LARGE SCALE GENOMIC DNA]</scope>
    <source>
        <strain evidence="3">ATCC 49208 / DSM 771 / VKM B-1644</strain>
    </source>
</reference>
<dbReference type="Gene3D" id="1.10.10.60">
    <property type="entry name" value="Homeodomain-like"/>
    <property type="match status" value="1"/>
</dbReference>
<dbReference type="eggNOG" id="ENOG503458V">
    <property type="taxonomic scope" value="Bacteria"/>
</dbReference>
<keyword evidence="3" id="KW-1185">Reference proteome</keyword>
<dbReference type="SUPFAM" id="SSF46689">
    <property type="entry name" value="Homeodomain-like"/>
    <property type="match status" value="1"/>
</dbReference>
<evidence type="ECO:0000259" key="1">
    <source>
        <dbReference type="Pfam" id="PF13022"/>
    </source>
</evidence>
<dbReference type="AlphaFoldDB" id="C8VXY1"/>
<dbReference type="RefSeq" id="WP_015759287.1">
    <property type="nucleotide sequence ID" value="NC_013216.1"/>
</dbReference>
<dbReference type="Proteomes" id="UP000002217">
    <property type="component" value="Chromosome"/>
</dbReference>